<proteinExistence type="predicted"/>
<reference evidence="2 4" key="3">
    <citation type="journal article" date="2015" name="BMC Genomics">
        <title>Sex and parasites: genomic and transcriptomic analysis of Microbotryum lychnidis-dioicae, the biotrophic and plant-castrating anther smut fungus.</title>
        <authorList>
            <person name="Perlin M.H."/>
            <person name="Amselem J."/>
            <person name="Fontanillas E."/>
            <person name="Toh S.S."/>
            <person name="Chen Z."/>
            <person name="Goldberg J."/>
            <person name="Duplessis S."/>
            <person name="Henrissat B."/>
            <person name="Young S."/>
            <person name="Zeng Q."/>
            <person name="Aguileta G."/>
            <person name="Petit E."/>
            <person name="Badouin H."/>
            <person name="Andrews J."/>
            <person name="Razeeq D."/>
            <person name="Gabaldon T."/>
            <person name="Quesneville H."/>
            <person name="Giraud T."/>
            <person name="Hood M.E."/>
            <person name="Schultz D.J."/>
            <person name="Cuomo C.A."/>
        </authorList>
    </citation>
    <scope>NUCLEOTIDE SEQUENCE [LARGE SCALE GENOMIC DNA]</scope>
    <source>
        <strain evidence="4">p1A1 Lamole</strain>
        <strain evidence="2">P1A1 Lamole</strain>
    </source>
</reference>
<dbReference type="EMBL" id="AEIJ01000165">
    <property type="status" value="NOT_ANNOTATED_CDS"/>
    <property type="molecule type" value="Genomic_DNA"/>
</dbReference>
<organism evidence="2">
    <name type="scientific">Microbotryum lychnidis-dioicae (strain p1A1 Lamole / MvSl-1064)</name>
    <name type="common">Anther smut fungus</name>
    <dbReference type="NCBI Taxonomy" id="683840"/>
    <lineage>
        <taxon>Eukaryota</taxon>
        <taxon>Fungi</taxon>
        <taxon>Dikarya</taxon>
        <taxon>Basidiomycota</taxon>
        <taxon>Pucciniomycotina</taxon>
        <taxon>Microbotryomycetes</taxon>
        <taxon>Microbotryales</taxon>
        <taxon>Microbotryaceae</taxon>
        <taxon>Microbotryum</taxon>
    </lineage>
</organism>
<gene>
    <name evidence="2" type="ORF">MVLG_01711</name>
</gene>
<dbReference type="HOGENOM" id="CLU_1230715_0_0_1"/>
<evidence type="ECO:0000313" key="4">
    <source>
        <dbReference type="Proteomes" id="UP000017200"/>
    </source>
</evidence>
<sequence length="225" mass="24328">MGAQRSRPQKLRPPHWTPSARSQTSFRPISDLRSEIVTQRHVSSLNRLPRSCKTTAPSAFIITMVLGTRPSSASLRDLSATRVTSLEIVVRMLSEPETVAVSPSSSSSSPFLPLTATPFPLPLLLPRAPDNESSRLSCLPNASIASSVSSPGSPPRSSTGSPTYDSRHRPVSNPSIGLIHQISVVASSVVIKRPFRRVKACGLGNSKPVHGWIWKHRCARSSLAR</sequence>
<feature type="region of interest" description="Disordered" evidence="1">
    <location>
        <begin position="1"/>
        <end position="25"/>
    </location>
</feature>
<protein>
    <submittedName>
        <fullName evidence="2 3">Uncharacterized protein</fullName>
    </submittedName>
</protein>
<dbReference type="Proteomes" id="UP000017200">
    <property type="component" value="Unassembled WGS sequence"/>
</dbReference>
<accession>U5H2Y2</accession>
<dbReference type="EnsemblFungi" id="MVLG_01711T0">
    <property type="protein sequence ID" value="MVLG_01711T0"/>
    <property type="gene ID" value="MVLG_01711"/>
</dbReference>
<evidence type="ECO:0000256" key="1">
    <source>
        <dbReference type="SAM" id="MobiDB-lite"/>
    </source>
</evidence>
<name>U5H2Y2_USTV1</name>
<feature type="compositionally biased region" description="Low complexity" evidence="1">
    <location>
        <begin position="146"/>
        <end position="163"/>
    </location>
</feature>
<feature type="region of interest" description="Disordered" evidence="1">
    <location>
        <begin position="145"/>
        <end position="170"/>
    </location>
</feature>
<reference evidence="2" key="2">
    <citation type="submission" date="2010-11" db="EMBL/GenBank/DDBJ databases">
        <authorList>
            <consortium name="The Broad Institute Genome Sequencing Platform"/>
            <person name="Earl A."/>
            <person name="Ward D."/>
            <person name="Feldgarden M."/>
            <person name="Gevers D."/>
            <person name="Butler R."/>
            <person name="Young S.K."/>
            <person name="Zeng Q."/>
            <person name="Gargeya S."/>
            <person name="Fitzgerald M."/>
            <person name="Haas B."/>
            <person name="Abouelleil A."/>
            <person name="Alvarado L."/>
            <person name="Arachchi H.M."/>
            <person name="Berlin A."/>
            <person name="Brown A."/>
            <person name="Chapman S.B."/>
            <person name="Chen Z."/>
            <person name="Dunbar C."/>
            <person name="Freedman E."/>
            <person name="Gearin G."/>
            <person name="Gellesch M."/>
            <person name="Goldberg J."/>
            <person name="Griggs A."/>
            <person name="Gujja S."/>
            <person name="Heilman E."/>
            <person name="Heiman D."/>
            <person name="Howarth C."/>
            <person name="Larson L."/>
            <person name="Lui A."/>
            <person name="MacDonald P.J.P."/>
            <person name="Mehta T."/>
            <person name="Montmayeur A."/>
            <person name="Murphy C."/>
            <person name="Neiman D."/>
            <person name="Pearson M."/>
            <person name="Priest M."/>
            <person name="Roberts A."/>
            <person name="Saif S."/>
            <person name="Shea T."/>
            <person name="Shenoy N."/>
            <person name="Sisk P."/>
            <person name="Stolte C."/>
            <person name="Sykes S."/>
            <person name="White J."/>
            <person name="Yandava C."/>
            <person name="Wortman J."/>
            <person name="Nusbaum C."/>
            <person name="Birren B."/>
        </authorList>
    </citation>
    <scope>NUCLEOTIDE SEQUENCE</scope>
    <source>
        <strain evidence="2">P1A1 Lamole</strain>
    </source>
</reference>
<evidence type="ECO:0000313" key="3">
    <source>
        <dbReference type="EnsemblFungi" id="MVLG_01711T0"/>
    </source>
</evidence>
<dbReference type="AlphaFoldDB" id="U5H2Y2"/>
<reference evidence="4" key="1">
    <citation type="submission" date="2010-11" db="EMBL/GenBank/DDBJ databases">
        <title>The genome sequence of Microbotryum violaceum strain p1A1 Lamole.</title>
        <authorList>
            <person name="Cuomo C."/>
            <person name="Perlin M."/>
            <person name="Young S.K."/>
            <person name="Zeng Q."/>
            <person name="Gargeya S."/>
            <person name="Alvarado L."/>
            <person name="Berlin A."/>
            <person name="Chapman S.B."/>
            <person name="Chen Z."/>
            <person name="Freedman E."/>
            <person name="Gellesch M."/>
            <person name="Goldberg J."/>
            <person name="Griggs A."/>
            <person name="Gujja S."/>
            <person name="Heilman E."/>
            <person name="Heiman D."/>
            <person name="Howarth C."/>
            <person name="Mehta T."/>
            <person name="Neiman D."/>
            <person name="Pearson M."/>
            <person name="Roberts A."/>
            <person name="Saif S."/>
            <person name="Shea T."/>
            <person name="Shenoy N."/>
            <person name="Sisk P."/>
            <person name="Stolte C."/>
            <person name="Sykes S."/>
            <person name="White J."/>
            <person name="Yandava C."/>
            <person name="Haas B."/>
            <person name="Nusbaum C."/>
            <person name="Birren B."/>
        </authorList>
    </citation>
    <scope>NUCLEOTIDE SEQUENCE [LARGE SCALE GENOMIC DNA]</scope>
    <source>
        <strain evidence="4">p1A1 Lamole</strain>
    </source>
</reference>
<dbReference type="InParanoid" id="U5H2Y2"/>
<dbReference type="EMBL" id="GL541653">
    <property type="protein sequence ID" value="KDE08008.1"/>
    <property type="molecule type" value="Genomic_DNA"/>
</dbReference>
<evidence type="ECO:0000313" key="2">
    <source>
        <dbReference type="EMBL" id="KDE08008.1"/>
    </source>
</evidence>
<keyword evidence="4" id="KW-1185">Reference proteome</keyword>
<reference evidence="3" key="4">
    <citation type="submission" date="2015-06" db="UniProtKB">
        <authorList>
            <consortium name="EnsemblFungi"/>
        </authorList>
    </citation>
    <scope>IDENTIFICATION</scope>
</reference>